<gene>
    <name evidence="2" type="ORF">INT47_010354</name>
</gene>
<dbReference type="EMBL" id="JAEPRD010000273">
    <property type="protein sequence ID" value="KAG2192711.1"/>
    <property type="molecule type" value="Genomic_DNA"/>
</dbReference>
<name>A0A8H7UNL3_9FUNG</name>
<evidence type="ECO:0000313" key="3">
    <source>
        <dbReference type="Proteomes" id="UP000603453"/>
    </source>
</evidence>
<evidence type="ECO:0000313" key="2">
    <source>
        <dbReference type="EMBL" id="KAG2192711.1"/>
    </source>
</evidence>
<dbReference type="Proteomes" id="UP000603453">
    <property type="component" value="Unassembled WGS sequence"/>
</dbReference>
<reference evidence="2" key="1">
    <citation type="submission" date="2020-12" db="EMBL/GenBank/DDBJ databases">
        <title>Metabolic potential, ecology and presence of endohyphal bacteria is reflected in genomic diversity of Mucoromycotina.</title>
        <authorList>
            <person name="Muszewska A."/>
            <person name="Okrasinska A."/>
            <person name="Steczkiewicz K."/>
            <person name="Drgas O."/>
            <person name="Orlowska M."/>
            <person name="Perlinska-Lenart U."/>
            <person name="Aleksandrzak-Piekarczyk T."/>
            <person name="Szatraj K."/>
            <person name="Zielenkiewicz U."/>
            <person name="Pilsyk S."/>
            <person name="Malc E."/>
            <person name="Mieczkowski P."/>
            <person name="Kruszewska J.S."/>
            <person name="Biernat P."/>
            <person name="Pawlowska J."/>
        </authorList>
    </citation>
    <scope>NUCLEOTIDE SEQUENCE</scope>
    <source>
        <strain evidence="2">WA0000017839</strain>
    </source>
</reference>
<proteinExistence type="predicted"/>
<protein>
    <submittedName>
        <fullName evidence="2">Uncharacterized protein</fullName>
    </submittedName>
</protein>
<organism evidence="2 3">
    <name type="scientific">Mucor saturninus</name>
    <dbReference type="NCBI Taxonomy" id="64648"/>
    <lineage>
        <taxon>Eukaryota</taxon>
        <taxon>Fungi</taxon>
        <taxon>Fungi incertae sedis</taxon>
        <taxon>Mucoromycota</taxon>
        <taxon>Mucoromycotina</taxon>
        <taxon>Mucoromycetes</taxon>
        <taxon>Mucorales</taxon>
        <taxon>Mucorineae</taxon>
        <taxon>Mucoraceae</taxon>
        <taxon>Mucor</taxon>
    </lineage>
</organism>
<sequence>MDVDNTMEIASATPSQDGPAVVVDTGVSSVPAHKRSVLGKASTSKHILKGPIPKLVVPKPSNLKGHNLFTKTMVAKKQ</sequence>
<accession>A0A8H7UNL3</accession>
<feature type="region of interest" description="Disordered" evidence="1">
    <location>
        <begin position="1"/>
        <end position="22"/>
    </location>
</feature>
<comment type="caution">
    <text evidence="2">The sequence shown here is derived from an EMBL/GenBank/DDBJ whole genome shotgun (WGS) entry which is preliminary data.</text>
</comment>
<evidence type="ECO:0000256" key="1">
    <source>
        <dbReference type="SAM" id="MobiDB-lite"/>
    </source>
</evidence>
<keyword evidence="3" id="KW-1185">Reference proteome</keyword>
<dbReference type="AlphaFoldDB" id="A0A8H7UNL3"/>